<name>A0A132ML15_9ACTN</name>
<evidence type="ECO:0000313" key="5">
    <source>
        <dbReference type="Proteomes" id="UP000070188"/>
    </source>
</evidence>
<reference evidence="5" key="3">
    <citation type="submission" date="2015-04" db="EMBL/GenBank/DDBJ databases">
        <title>Physiological reanalysis, assessment of diazotrophy, and genome sequences of multiple isolates of Streptomyces thermoautotrophicus.</title>
        <authorList>
            <person name="MacKellar D.C."/>
            <person name="Lieber L."/>
            <person name="Norman J."/>
            <person name="Bolger A."/>
            <person name="Tobin C."/>
            <person name="Murray J.W."/>
            <person name="Chang R."/>
            <person name="Ford T."/>
            <person name="Nguyen P.Q."/>
            <person name="Woodward J."/>
            <person name="Permingeat H."/>
            <person name="Joshi N.S."/>
            <person name="Silver P.A."/>
            <person name="Usadel B."/>
            <person name="Rutherford A.W."/>
            <person name="Friesen M."/>
            <person name="Prell J."/>
        </authorList>
    </citation>
    <scope>NUCLEOTIDE SEQUENCE [LARGE SCALE GENOMIC DNA]</scope>
    <source>
        <strain evidence="5">H1</strain>
    </source>
</reference>
<evidence type="ECO:0000313" key="6">
    <source>
        <dbReference type="Proteomes" id="UP000070598"/>
    </source>
</evidence>
<dbReference type="InterPro" id="IPR012337">
    <property type="entry name" value="RNaseH-like_sf"/>
</dbReference>
<reference evidence="2 7" key="1">
    <citation type="submission" date="2015-02" db="EMBL/GenBank/DDBJ databases">
        <title>Physiological reanalysis, assessment of diazotrophy, and genome sequences of multiple isolates of Streptomyces thermoautotrophicus.</title>
        <authorList>
            <person name="MacKellar D.C."/>
            <person name="Lieber L."/>
            <person name="Norman J."/>
            <person name="Bolger A."/>
            <person name="Tobin C."/>
            <person name="Murray J.W."/>
            <person name="Prell J."/>
        </authorList>
    </citation>
    <scope>NUCLEOTIDE SEQUENCE [LARGE SCALE GENOMIC DNA]</scope>
    <source>
        <strain evidence="2 7">UBT1</strain>
    </source>
</reference>
<dbReference type="GO" id="GO:0004523">
    <property type="term" value="F:RNA-DNA hybrid ribonuclease activity"/>
    <property type="evidence" value="ECO:0007669"/>
    <property type="project" value="UniProtKB-EC"/>
</dbReference>
<protein>
    <submittedName>
        <fullName evidence="3">Ribonuclease HI</fullName>
        <ecNumber evidence="3">3.1.26.4</ecNumber>
    </submittedName>
</protein>
<evidence type="ECO:0000313" key="7">
    <source>
        <dbReference type="Proteomes" id="UP000070659"/>
    </source>
</evidence>
<dbReference type="EMBL" id="JYIJ01000019">
    <property type="protein sequence ID" value="KWW97773.1"/>
    <property type="molecule type" value="Genomic_DNA"/>
</dbReference>
<dbReference type="Proteomes" id="UP000070659">
    <property type="component" value="Unassembled WGS sequence"/>
</dbReference>
<evidence type="ECO:0000313" key="4">
    <source>
        <dbReference type="EMBL" id="KWX08512.1"/>
    </source>
</evidence>
<dbReference type="EMBL" id="JYIK01000972">
    <property type="protein sequence ID" value="KWX08512.1"/>
    <property type="molecule type" value="Genomic_DNA"/>
</dbReference>
<dbReference type="PATRIC" id="fig|1469144.10.peg.225"/>
<reference evidence="6" key="2">
    <citation type="submission" date="2015-02" db="EMBL/GenBank/DDBJ databases">
        <title>Physiological reanalysis, assessment of diazotrophy, and genome sequences of multiple isolates of Streptomyces thermoautotrophicus.</title>
        <authorList>
            <person name="MacKellar D.C."/>
            <person name="Lieber L."/>
            <person name="Norman J."/>
            <person name="Bolger A."/>
            <person name="Tobin C."/>
            <person name="Murray J.W."/>
            <person name="Friesen M."/>
            <person name="Prell J."/>
        </authorList>
    </citation>
    <scope>NUCLEOTIDE SEQUENCE [LARGE SCALE GENOMIC DNA]</scope>
    <source>
        <strain evidence="6">UBT1</strain>
    </source>
</reference>
<keyword evidence="5" id="KW-1185">Reference proteome</keyword>
<dbReference type="Pfam" id="PF00075">
    <property type="entry name" value="RNase_H"/>
    <property type="match status" value="1"/>
</dbReference>
<proteinExistence type="predicted"/>
<accession>A0A132ML15</accession>
<dbReference type="GO" id="GO:0003676">
    <property type="term" value="F:nucleic acid binding"/>
    <property type="evidence" value="ECO:0007669"/>
    <property type="project" value="InterPro"/>
</dbReference>
<dbReference type="InterPro" id="IPR002156">
    <property type="entry name" value="RNaseH_domain"/>
</dbReference>
<feature type="domain" description="RNase H type-1" evidence="1">
    <location>
        <begin position="53"/>
        <end position="85"/>
    </location>
</feature>
<dbReference type="STRING" id="1469144.LI90_151"/>
<dbReference type="EC" id="3.1.26.4" evidence="3"/>
<dbReference type="Proteomes" id="UP000070188">
    <property type="component" value="Unassembled WGS sequence"/>
</dbReference>
<dbReference type="OrthoDB" id="4923321at2"/>
<evidence type="ECO:0000313" key="2">
    <source>
        <dbReference type="EMBL" id="KWW97773.1"/>
    </source>
</evidence>
<keyword evidence="3" id="KW-0378">Hydrolase</keyword>
<dbReference type="Gene3D" id="3.30.420.10">
    <property type="entry name" value="Ribonuclease H-like superfamily/Ribonuclease H"/>
    <property type="match status" value="1"/>
</dbReference>
<organism evidence="3 5">
    <name type="scientific">Carbonactinospora thermoautotrophica</name>
    <dbReference type="NCBI Taxonomy" id="1469144"/>
    <lineage>
        <taxon>Bacteria</taxon>
        <taxon>Bacillati</taxon>
        <taxon>Actinomycetota</taxon>
        <taxon>Actinomycetes</taxon>
        <taxon>Kitasatosporales</taxon>
        <taxon>Carbonactinosporaceae</taxon>
        <taxon>Carbonactinospora</taxon>
    </lineage>
</organism>
<reference evidence="3" key="4">
    <citation type="submission" date="2015-04" db="EMBL/GenBank/DDBJ databases">
        <title>Physiological reanalysis, assessment of diazotrophy, and genome sequences of multiple isolates of Streptomyces thermoautotrophicus.</title>
        <authorList>
            <person name="MacKellar D.C."/>
            <person name="Lieber L."/>
            <person name="Norman J."/>
            <person name="Bolger A."/>
            <person name="Tobin C."/>
            <person name="Murray J.W."/>
            <person name="Woodward J."/>
            <person name="Friesen M."/>
            <person name="Prell J."/>
        </authorList>
    </citation>
    <scope>NUCLEOTIDE SEQUENCE [LARGE SCALE GENOMIC DNA]</scope>
    <source>
        <strain evidence="3">H1</strain>
    </source>
</reference>
<comment type="caution">
    <text evidence="3">The sequence shown here is derived from an EMBL/GenBank/DDBJ whole genome shotgun (WGS) entry which is preliminary data.</text>
</comment>
<dbReference type="InterPro" id="IPR036397">
    <property type="entry name" value="RNaseH_sf"/>
</dbReference>
<gene>
    <name evidence="3" type="ORF">LI90_151</name>
    <name evidence="2" type="ORF">TH66_20130</name>
    <name evidence="4" type="ORF">TR74_14660</name>
</gene>
<dbReference type="SUPFAM" id="SSF53098">
    <property type="entry name" value="Ribonuclease H-like"/>
    <property type="match status" value="1"/>
</dbReference>
<dbReference type="EMBL" id="LAXD01000001">
    <property type="protein sequence ID" value="KWW98528.1"/>
    <property type="molecule type" value="Genomic_DNA"/>
</dbReference>
<sequence length="115" mass="12963">MPTSRLAIVASRGRVSGAEYLRAWRKGHLIYSNGYTLYRKSGWTPTLVTLSRKLASDPRQYKVEWVKGHAGHPLNELADSMAKPALRTLDGYFSRGEAVDLARRYAHRALSEISM</sequence>
<evidence type="ECO:0000313" key="3">
    <source>
        <dbReference type="EMBL" id="KWW98528.1"/>
    </source>
</evidence>
<dbReference type="AlphaFoldDB" id="A0A132ML15"/>
<dbReference type="RefSeq" id="WP_066883301.1">
    <property type="nucleotide sequence ID" value="NZ_CP171739.1"/>
</dbReference>
<evidence type="ECO:0000259" key="1">
    <source>
        <dbReference type="Pfam" id="PF00075"/>
    </source>
</evidence>
<dbReference type="Proteomes" id="UP000070598">
    <property type="component" value="Unassembled WGS sequence"/>
</dbReference>